<dbReference type="OrthoDB" id="783760at2759"/>
<dbReference type="EMBL" id="SPHZ02000008">
    <property type="protein sequence ID" value="KAF0901932.1"/>
    <property type="molecule type" value="Genomic_DNA"/>
</dbReference>
<protein>
    <submittedName>
        <fullName evidence="1">Uncharacterized protein</fullName>
    </submittedName>
</protein>
<proteinExistence type="predicted"/>
<sequence length="70" mass="7963">MAVNFFEPLANVLRRMDSDVPAMGFLHGCILEAKKEIAMSKMVAKSWHKHTKSENIGNKDSKFDMQLLIL</sequence>
<gene>
    <name evidence="1" type="ORF">E2562_011771</name>
</gene>
<dbReference type="Proteomes" id="UP000479710">
    <property type="component" value="Unassembled WGS sequence"/>
</dbReference>
<evidence type="ECO:0000313" key="2">
    <source>
        <dbReference type="Proteomes" id="UP000479710"/>
    </source>
</evidence>
<reference evidence="1 2" key="1">
    <citation type="submission" date="2019-11" db="EMBL/GenBank/DDBJ databases">
        <title>Whole genome sequence of Oryza granulata.</title>
        <authorList>
            <person name="Li W."/>
        </authorList>
    </citation>
    <scope>NUCLEOTIDE SEQUENCE [LARGE SCALE GENOMIC DNA]</scope>
    <source>
        <strain evidence="2">cv. Menghai</strain>
        <tissue evidence="1">Leaf</tissue>
    </source>
</reference>
<evidence type="ECO:0000313" key="1">
    <source>
        <dbReference type="EMBL" id="KAF0901932.1"/>
    </source>
</evidence>
<comment type="caution">
    <text evidence="1">The sequence shown here is derived from an EMBL/GenBank/DDBJ whole genome shotgun (WGS) entry which is preliminary data.</text>
</comment>
<keyword evidence="2" id="KW-1185">Reference proteome</keyword>
<accession>A0A6G1CP36</accession>
<name>A0A6G1CP36_9ORYZ</name>
<dbReference type="AlphaFoldDB" id="A0A6G1CP36"/>
<organism evidence="1 2">
    <name type="scientific">Oryza meyeriana var. granulata</name>
    <dbReference type="NCBI Taxonomy" id="110450"/>
    <lineage>
        <taxon>Eukaryota</taxon>
        <taxon>Viridiplantae</taxon>
        <taxon>Streptophyta</taxon>
        <taxon>Embryophyta</taxon>
        <taxon>Tracheophyta</taxon>
        <taxon>Spermatophyta</taxon>
        <taxon>Magnoliopsida</taxon>
        <taxon>Liliopsida</taxon>
        <taxon>Poales</taxon>
        <taxon>Poaceae</taxon>
        <taxon>BOP clade</taxon>
        <taxon>Oryzoideae</taxon>
        <taxon>Oryzeae</taxon>
        <taxon>Oryzinae</taxon>
        <taxon>Oryza</taxon>
        <taxon>Oryza meyeriana</taxon>
    </lineage>
</organism>